<dbReference type="Pfam" id="PF09414">
    <property type="entry name" value="RNA_ligase"/>
    <property type="match status" value="1"/>
</dbReference>
<dbReference type="Proteomes" id="UP000095751">
    <property type="component" value="Unassembled WGS sequence"/>
</dbReference>
<reference evidence="2 3" key="1">
    <citation type="submission" date="2016-09" db="EMBL/GenBank/DDBJ databases">
        <title>Extensive genetic diversity and differential bi-allelic expression allows diatom success in the polar Southern Ocean.</title>
        <authorList>
            <consortium name="DOE Joint Genome Institute"/>
            <person name="Mock T."/>
            <person name="Otillar R.P."/>
            <person name="Strauss J."/>
            <person name="Dupont C."/>
            <person name="Frickenhaus S."/>
            <person name="Maumus F."/>
            <person name="Mcmullan M."/>
            <person name="Sanges R."/>
            <person name="Schmutz J."/>
            <person name="Toseland A."/>
            <person name="Valas R."/>
            <person name="Veluchamy A."/>
            <person name="Ward B.J."/>
            <person name="Allen A."/>
            <person name="Barry K."/>
            <person name="Falciatore A."/>
            <person name="Ferrante M."/>
            <person name="Fortunato A.E."/>
            <person name="Gloeckner G."/>
            <person name="Gruber A."/>
            <person name="Hipkin R."/>
            <person name="Janech M."/>
            <person name="Kroth P."/>
            <person name="Leese F."/>
            <person name="Lindquist E."/>
            <person name="Lyon B.R."/>
            <person name="Martin J."/>
            <person name="Mayer C."/>
            <person name="Parker M."/>
            <person name="Quesneville H."/>
            <person name="Raymond J."/>
            <person name="Uhlig C."/>
            <person name="Valentin K.U."/>
            <person name="Worden A.Z."/>
            <person name="Armbrust E.V."/>
            <person name="Bowler C."/>
            <person name="Green B."/>
            <person name="Moulton V."/>
            <person name="Van Oosterhout C."/>
            <person name="Grigoriev I."/>
        </authorList>
    </citation>
    <scope>NUCLEOTIDE SEQUENCE [LARGE SCALE GENOMIC DNA]</scope>
    <source>
        <strain evidence="2 3">CCMP1102</strain>
    </source>
</reference>
<evidence type="ECO:0000313" key="2">
    <source>
        <dbReference type="EMBL" id="OEU16889.1"/>
    </source>
</evidence>
<evidence type="ECO:0000313" key="3">
    <source>
        <dbReference type="Proteomes" id="UP000095751"/>
    </source>
</evidence>
<dbReference type="KEGG" id="fcy:FRACYDRAFT_239483"/>
<sequence>MNVWYKILGNNYDEHRSMTRWWRKRNLPRSRQRLYPILNKDNTPACLYKLNTPFLTQEVCVFEKIDGTNFGIQYDEAYLGRRQRVEGDIYQRVHLKGVVPDADAIQSIKRAIGKLIGIDPQSLPQMIVYGELMYNLGRFQYKSFASSKELVDKLIASELYACSIGLTLNSGSASQIYGAPSKSGTLTTFEGKNGSTMVGIHGCFFGSVIGRLGITFAKIIQDDFGLPPNYIDDASPSTLQKEMESSCTVTTNTKEKKENDELWANVDDYGGDY</sequence>
<dbReference type="SUPFAM" id="SSF56091">
    <property type="entry name" value="DNA ligase/mRNA capping enzyme, catalytic domain"/>
    <property type="match status" value="1"/>
</dbReference>
<protein>
    <recommendedName>
        <fullName evidence="1">RNA ligase domain-containing protein</fullName>
    </recommendedName>
</protein>
<organism evidence="2 3">
    <name type="scientific">Fragilariopsis cylindrus CCMP1102</name>
    <dbReference type="NCBI Taxonomy" id="635003"/>
    <lineage>
        <taxon>Eukaryota</taxon>
        <taxon>Sar</taxon>
        <taxon>Stramenopiles</taxon>
        <taxon>Ochrophyta</taxon>
        <taxon>Bacillariophyta</taxon>
        <taxon>Bacillariophyceae</taxon>
        <taxon>Bacillariophycidae</taxon>
        <taxon>Bacillariales</taxon>
        <taxon>Bacillariaceae</taxon>
        <taxon>Fragilariopsis</taxon>
    </lineage>
</organism>
<proteinExistence type="predicted"/>
<feature type="domain" description="RNA ligase" evidence="1">
    <location>
        <begin position="58"/>
        <end position="142"/>
    </location>
</feature>
<keyword evidence="3" id="KW-1185">Reference proteome</keyword>
<dbReference type="EMBL" id="KV784358">
    <property type="protein sequence ID" value="OEU16889.1"/>
    <property type="molecule type" value="Genomic_DNA"/>
</dbReference>
<name>A0A1E7FFD4_9STRA</name>
<evidence type="ECO:0000259" key="1">
    <source>
        <dbReference type="Pfam" id="PF09414"/>
    </source>
</evidence>
<accession>A0A1E7FFD4</accession>
<dbReference type="InParanoid" id="A0A1E7FFD4"/>
<gene>
    <name evidence="2" type="ORF">FRACYDRAFT_239483</name>
</gene>
<dbReference type="InterPro" id="IPR021122">
    <property type="entry name" value="RNA_ligase_dom_REL/Rnl2"/>
</dbReference>
<dbReference type="AlphaFoldDB" id="A0A1E7FFD4"/>